<protein>
    <recommendedName>
        <fullName evidence="3">NlpC/P60 domain-containing protein</fullName>
    </recommendedName>
</protein>
<sequence>MNKQSVNPIIFDSYMAMIKNSVGTKMFRSFFAYVDGQRVDVMNDGDLSCAYYTSCILTIFNLLKHRHATVASTKNDLIDSGWKEADEVLPGAVLVWEEKVTDDKSVHQHIGFYIGDNQAISNGKTSRVPEIHHWTYDGQRKITSIYYHHKLKNG</sequence>
<dbReference type="EMBL" id="PFAY01000021">
    <property type="protein sequence ID" value="PIT92996.1"/>
    <property type="molecule type" value="Genomic_DNA"/>
</dbReference>
<organism evidence="1 2">
    <name type="scientific">Candidatus Harrisonbacteria bacterium CG10_big_fil_rev_8_21_14_0_10_38_8</name>
    <dbReference type="NCBI Taxonomy" id="1974582"/>
    <lineage>
        <taxon>Bacteria</taxon>
        <taxon>Candidatus Harrisoniibacteriota</taxon>
    </lineage>
</organism>
<reference evidence="2" key="1">
    <citation type="submission" date="2017-09" db="EMBL/GenBank/DDBJ databases">
        <title>Depth-based differentiation of microbial function through sediment-hosted aquifers and enrichment of novel symbionts in the deep terrestrial subsurface.</title>
        <authorList>
            <person name="Probst A.J."/>
            <person name="Ladd B."/>
            <person name="Jarett J.K."/>
            <person name="Geller-Mcgrath D.E."/>
            <person name="Sieber C.M.K."/>
            <person name="Emerson J.B."/>
            <person name="Anantharaman K."/>
            <person name="Thomas B.C."/>
            <person name="Malmstrom R."/>
            <person name="Stieglmeier M."/>
            <person name="Klingl A."/>
            <person name="Woyke T."/>
            <person name="Ryan C.M."/>
            <person name="Banfield J.F."/>
        </authorList>
    </citation>
    <scope>NUCLEOTIDE SEQUENCE [LARGE SCALE GENOMIC DNA]</scope>
</reference>
<proteinExistence type="predicted"/>
<dbReference type="AlphaFoldDB" id="A0A2M6WJN8"/>
<comment type="caution">
    <text evidence="1">The sequence shown here is derived from an EMBL/GenBank/DDBJ whole genome shotgun (WGS) entry which is preliminary data.</text>
</comment>
<evidence type="ECO:0008006" key="3">
    <source>
        <dbReference type="Google" id="ProtNLM"/>
    </source>
</evidence>
<name>A0A2M6WJN8_9BACT</name>
<gene>
    <name evidence="1" type="ORF">COU06_02345</name>
</gene>
<accession>A0A2M6WJN8</accession>
<evidence type="ECO:0000313" key="2">
    <source>
        <dbReference type="Proteomes" id="UP000229112"/>
    </source>
</evidence>
<dbReference type="Proteomes" id="UP000229112">
    <property type="component" value="Unassembled WGS sequence"/>
</dbReference>
<evidence type="ECO:0000313" key="1">
    <source>
        <dbReference type="EMBL" id="PIT92996.1"/>
    </source>
</evidence>